<sequence length="152" mass="17380">MGYEEHNPGTVAAMKSWYLWIPLNSFLTSMQKLDIINFLSEDSVASVEKVLAIIIAPTDLRGHSALFESDRRFSYPGTYVFVFSEYSASLISLLKTVKLIRSNLREGLAADKFTSQIAAYLRELSRIKYFIAIGKHIYNQSKFEEAFKLGWH</sequence>
<dbReference type="AlphaFoldDB" id="A0A1C7NHX5"/>
<evidence type="ECO:0000313" key="1">
    <source>
        <dbReference type="EMBL" id="OBZ88723.1"/>
    </source>
</evidence>
<dbReference type="Proteomes" id="UP000093000">
    <property type="component" value="Unassembled WGS sequence"/>
</dbReference>
<dbReference type="EMBL" id="LUGH01000135">
    <property type="protein sequence ID" value="OBZ88723.1"/>
    <property type="molecule type" value="Genomic_DNA"/>
</dbReference>
<keyword evidence="2" id="KW-1185">Reference proteome</keyword>
<dbReference type="InParanoid" id="A0A1C7NHX5"/>
<name>A0A1C7NHX5_9FUNG</name>
<dbReference type="InterPro" id="IPR001337">
    <property type="entry name" value="TMV-like_coat"/>
</dbReference>
<organism evidence="1 2">
    <name type="scientific">Choanephora cucurbitarum</name>
    <dbReference type="NCBI Taxonomy" id="101091"/>
    <lineage>
        <taxon>Eukaryota</taxon>
        <taxon>Fungi</taxon>
        <taxon>Fungi incertae sedis</taxon>
        <taxon>Mucoromycota</taxon>
        <taxon>Mucoromycotina</taxon>
        <taxon>Mucoromycetes</taxon>
        <taxon>Mucorales</taxon>
        <taxon>Mucorineae</taxon>
        <taxon>Choanephoraceae</taxon>
        <taxon>Choanephoroideae</taxon>
        <taxon>Choanephora</taxon>
    </lineage>
</organism>
<comment type="caution">
    <text evidence="1">The sequence shown here is derived from an EMBL/GenBank/DDBJ whole genome shotgun (WGS) entry which is preliminary data.</text>
</comment>
<protein>
    <submittedName>
        <fullName evidence="1">Uncharacterized protein</fullName>
    </submittedName>
</protein>
<dbReference type="Pfam" id="PF00721">
    <property type="entry name" value="TMV_coat"/>
    <property type="match status" value="1"/>
</dbReference>
<accession>A0A1C7NHX5</accession>
<dbReference type="GO" id="GO:0005198">
    <property type="term" value="F:structural molecule activity"/>
    <property type="evidence" value="ECO:0007669"/>
    <property type="project" value="InterPro"/>
</dbReference>
<gene>
    <name evidence="1" type="ORF">A0J61_03221</name>
</gene>
<reference evidence="1 2" key="1">
    <citation type="submission" date="2016-03" db="EMBL/GenBank/DDBJ databases">
        <title>Choanephora cucurbitarum.</title>
        <authorList>
            <person name="Min B."/>
            <person name="Park H."/>
            <person name="Park J.-H."/>
            <person name="Shin H.-D."/>
            <person name="Choi I.-G."/>
        </authorList>
    </citation>
    <scope>NUCLEOTIDE SEQUENCE [LARGE SCALE GENOMIC DNA]</scope>
    <source>
        <strain evidence="1 2">KUS-F28377</strain>
    </source>
</reference>
<proteinExistence type="predicted"/>
<evidence type="ECO:0000313" key="2">
    <source>
        <dbReference type="Proteomes" id="UP000093000"/>
    </source>
</evidence>